<evidence type="ECO:0000256" key="1">
    <source>
        <dbReference type="SAM" id="MobiDB-lite"/>
    </source>
</evidence>
<dbReference type="WBParaSite" id="PDA_v2.g14670.t1">
    <property type="protein sequence ID" value="PDA_v2.g14670.t1"/>
    <property type="gene ID" value="PDA_v2.g14670"/>
</dbReference>
<name>A0A914PAT7_9BILA</name>
<feature type="compositionally biased region" description="Polar residues" evidence="1">
    <location>
        <begin position="1"/>
        <end position="15"/>
    </location>
</feature>
<protein>
    <submittedName>
        <fullName evidence="3">Uncharacterized protein</fullName>
    </submittedName>
</protein>
<feature type="compositionally biased region" description="Basic and acidic residues" evidence="1">
    <location>
        <begin position="16"/>
        <end position="28"/>
    </location>
</feature>
<proteinExistence type="predicted"/>
<evidence type="ECO:0000313" key="2">
    <source>
        <dbReference type="Proteomes" id="UP000887578"/>
    </source>
</evidence>
<dbReference type="AlphaFoldDB" id="A0A914PAT7"/>
<evidence type="ECO:0000313" key="3">
    <source>
        <dbReference type="WBParaSite" id="PDA_v2.g14670.t1"/>
    </source>
</evidence>
<keyword evidence="2" id="KW-1185">Reference proteome</keyword>
<dbReference type="Proteomes" id="UP000887578">
    <property type="component" value="Unplaced"/>
</dbReference>
<accession>A0A914PAT7</accession>
<reference evidence="3" key="1">
    <citation type="submission" date="2022-11" db="UniProtKB">
        <authorList>
            <consortium name="WormBaseParasite"/>
        </authorList>
    </citation>
    <scope>IDENTIFICATION</scope>
</reference>
<sequence length="211" mass="24699">MRNNLSLQTASYENSMESRTDTFGKSKKENLNKKEINFNSNISFKFPKQQENDELKEPEIAQFKASENLINPYKLITSTKIEDENKIISESQNECLSEFHKKISTILDAISPHFITIRSFEQIFQNFYQMPLNACLKDSDAKEKEKYFKLIPNIKIEKLYRGIFISSNLKPAENGFERILTTFEAMEILKGNNKKQKRTVADLQKKFYGRK</sequence>
<organism evidence="2 3">
    <name type="scientific">Panagrolaimus davidi</name>
    <dbReference type="NCBI Taxonomy" id="227884"/>
    <lineage>
        <taxon>Eukaryota</taxon>
        <taxon>Metazoa</taxon>
        <taxon>Ecdysozoa</taxon>
        <taxon>Nematoda</taxon>
        <taxon>Chromadorea</taxon>
        <taxon>Rhabditida</taxon>
        <taxon>Tylenchina</taxon>
        <taxon>Panagrolaimomorpha</taxon>
        <taxon>Panagrolaimoidea</taxon>
        <taxon>Panagrolaimidae</taxon>
        <taxon>Panagrolaimus</taxon>
    </lineage>
</organism>
<feature type="region of interest" description="Disordered" evidence="1">
    <location>
        <begin position="1"/>
        <end position="28"/>
    </location>
</feature>